<name>A0A934TIS8_9RHOB</name>
<keyword evidence="1" id="KW-1003">Cell membrane</keyword>
<dbReference type="PANTHER" id="PTHR34990">
    <property type="entry name" value="UDP-2,3-DIACYLGLUCOSAMINE HYDROLASE-RELATED"/>
    <property type="match status" value="1"/>
</dbReference>
<gene>
    <name evidence="7" type="ORF">CCR87_02770</name>
</gene>
<protein>
    <recommendedName>
        <fullName evidence="6">Calcineurin-like phosphoesterase domain-containing protein</fullName>
    </recommendedName>
</protein>
<dbReference type="Pfam" id="PF00149">
    <property type="entry name" value="Metallophos"/>
    <property type="match status" value="1"/>
</dbReference>
<keyword evidence="2" id="KW-0997">Cell inner membrane</keyword>
<dbReference type="InterPro" id="IPR004843">
    <property type="entry name" value="Calcineurin-like_PHP"/>
</dbReference>
<organism evidence="7 8">
    <name type="scientific">Rhodobaculum claviforme</name>
    <dbReference type="NCBI Taxonomy" id="1549854"/>
    <lineage>
        <taxon>Bacteria</taxon>
        <taxon>Pseudomonadati</taxon>
        <taxon>Pseudomonadota</taxon>
        <taxon>Alphaproteobacteria</taxon>
        <taxon>Rhodobacterales</taxon>
        <taxon>Paracoccaceae</taxon>
        <taxon>Rhodobaculum</taxon>
    </lineage>
</organism>
<keyword evidence="8" id="KW-1185">Reference proteome</keyword>
<dbReference type="GO" id="GO:0009245">
    <property type="term" value="P:lipid A biosynthetic process"/>
    <property type="evidence" value="ECO:0007669"/>
    <property type="project" value="TreeGrafter"/>
</dbReference>
<evidence type="ECO:0000256" key="4">
    <source>
        <dbReference type="ARBA" id="ARBA00023136"/>
    </source>
</evidence>
<dbReference type="CDD" id="cd07398">
    <property type="entry name" value="MPP_YbbF-LpxH"/>
    <property type="match status" value="1"/>
</dbReference>
<dbReference type="InterPro" id="IPR029052">
    <property type="entry name" value="Metallo-depent_PP-like"/>
</dbReference>
<dbReference type="SUPFAM" id="SSF56300">
    <property type="entry name" value="Metallo-dependent phosphatases"/>
    <property type="match status" value="1"/>
</dbReference>
<evidence type="ECO:0000259" key="6">
    <source>
        <dbReference type="Pfam" id="PF00149"/>
    </source>
</evidence>
<feature type="domain" description="Calcineurin-like phosphoesterase" evidence="6">
    <location>
        <begin position="13"/>
        <end position="211"/>
    </location>
</feature>
<evidence type="ECO:0000313" key="7">
    <source>
        <dbReference type="EMBL" id="MBK5926286.1"/>
    </source>
</evidence>
<keyword evidence="5" id="KW-0464">Manganese</keyword>
<proteinExistence type="predicted"/>
<dbReference type="InterPro" id="IPR043461">
    <property type="entry name" value="LpxH-like"/>
</dbReference>
<dbReference type="GO" id="GO:0008758">
    <property type="term" value="F:UDP-2,3-diacylglucosamine hydrolase activity"/>
    <property type="evidence" value="ECO:0007669"/>
    <property type="project" value="TreeGrafter"/>
</dbReference>
<evidence type="ECO:0000256" key="2">
    <source>
        <dbReference type="ARBA" id="ARBA00022519"/>
    </source>
</evidence>
<reference evidence="7" key="2">
    <citation type="journal article" date="2020" name="Microorganisms">
        <title>Osmotic Adaptation and Compatible Solute Biosynthesis of Phototrophic Bacteria as Revealed from Genome Analyses.</title>
        <authorList>
            <person name="Imhoff J.F."/>
            <person name="Rahn T."/>
            <person name="Kunzel S."/>
            <person name="Keller A."/>
            <person name="Neulinger S.C."/>
        </authorList>
    </citation>
    <scope>NUCLEOTIDE SEQUENCE</scope>
    <source>
        <strain evidence="7">LMG 28126</strain>
    </source>
</reference>
<dbReference type="EMBL" id="NHSD01000115">
    <property type="protein sequence ID" value="MBK5926286.1"/>
    <property type="molecule type" value="Genomic_DNA"/>
</dbReference>
<dbReference type="GO" id="GO:0046872">
    <property type="term" value="F:metal ion binding"/>
    <property type="evidence" value="ECO:0007669"/>
    <property type="project" value="UniProtKB-KW"/>
</dbReference>
<dbReference type="Gene3D" id="3.60.21.10">
    <property type="match status" value="1"/>
</dbReference>
<keyword evidence="3" id="KW-0479">Metal-binding</keyword>
<accession>A0A934TIS8</accession>
<evidence type="ECO:0000256" key="1">
    <source>
        <dbReference type="ARBA" id="ARBA00022475"/>
    </source>
</evidence>
<dbReference type="GO" id="GO:0016020">
    <property type="term" value="C:membrane"/>
    <property type="evidence" value="ECO:0007669"/>
    <property type="project" value="GOC"/>
</dbReference>
<evidence type="ECO:0000256" key="3">
    <source>
        <dbReference type="ARBA" id="ARBA00022723"/>
    </source>
</evidence>
<dbReference type="RefSeq" id="WP_201155947.1">
    <property type="nucleotide sequence ID" value="NZ_NHSD01000115.1"/>
</dbReference>
<evidence type="ECO:0000313" key="8">
    <source>
        <dbReference type="Proteomes" id="UP000706333"/>
    </source>
</evidence>
<dbReference type="PANTHER" id="PTHR34990:SF2">
    <property type="entry name" value="BLL8164 PROTEIN"/>
    <property type="match status" value="1"/>
</dbReference>
<dbReference type="AlphaFoldDB" id="A0A934TIS8"/>
<evidence type="ECO:0000256" key="5">
    <source>
        <dbReference type="ARBA" id="ARBA00023211"/>
    </source>
</evidence>
<reference evidence="7" key="1">
    <citation type="submission" date="2017-05" db="EMBL/GenBank/DDBJ databases">
        <authorList>
            <person name="Imhoff J.F."/>
            <person name="Rahn T."/>
            <person name="Kuenzel S."/>
            <person name="Neulinger S.C."/>
        </authorList>
    </citation>
    <scope>NUCLEOTIDE SEQUENCE</scope>
    <source>
        <strain evidence="7">LMG 28126</strain>
    </source>
</reference>
<dbReference type="Proteomes" id="UP000706333">
    <property type="component" value="Unassembled WGS sequence"/>
</dbReference>
<keyword evidence="4" id="KW-0472">Membrane</keyword>
<sequence length="310" mass="34310">MSVVPAAARPRLRALFVSDLHLGYKGADVAALNALLATCEIDQLYLVGDILDGWKLEKRWHWTQDCCDLVDTLMVLRRRRVRITLITGNHDEKLREILPRLLRPLILRRFGIRIEERCTHRTAAGARLLVTHGDQFDGMLRRGGSKLADRLWGTLTEAGLARPPRAGRRWSLGRAILRDGGGLAHRYATAALRRATLEGVDGIVFGHSHVPLLDHRRGRVLANCGAWTRATDGHHSAIAETREGRLELLRWPATPRRPDMAAPSALAVRDADAARLIRLIHALWRPTEAFPGLASRPAAGPPQGCAPVPA</sequence>
<comment type="caution">
    <text evidence="7">The sequence shown here is derived from an EMBL/GenBank/DDBJ whole genome shotgun (WGS) entry which is preliminary data.</text>
</comment>